<sequence length="474" mass="48116">MRMPRPAPGGAKAGWAGPGRWPRTVRAAVAAVAVVAAVVAVMFVVAPASARSAPDAAAPRAASGNPYQRGPDPTVASIEATRGPFATAQLNVAPGNGFNGGVVSYPTDTSLGTWGALAIVPGYSALCADEEAWMGPWLSSFGFVVICVETNTRTDSADARAAELLAALNWLTTQSPVKGQIDPGRLSVLGHSAGGAGAILAAERQPSLKAMIGLAPGFPGNGLSMATDTVPTLVIGGQNDTVVTPSYLSGLYATLPGTTQSGFAQIAGADHVYYTRPNNVEMKLLIPWLKLFVDSDTRYSPFLCPALPDPSAVSIYQPKCPYTPPGGSTPPPSTSSGPPMSPAGGRPVHAVGAGKCLDVPGLSATAGTQTDIRTCDGGAGQLWTRASAGRLTVQTGGSTMCLDAAGRGASPGTKVQIWPCNGGSNQQWNVNANGTITGTQSGLCLDVTGGSTADGALVELWTCNGGSNQQWTSQ</sequence>
<name>A0A1M7QDV0_9ACTN</name>
<dbReference type="CDD" id="cd23418">
    <property type="entry name" value="beta-trefoil_Ricin_XLN-like"/>
    <property type="match status" value="1"/>
</dbReference>
<evidence type="ECO:0000256" key="2">
    <source>
        <dbReference type="ARBA" id="ARBA00022801"/>
    </source>
</evidence>
<evidence type="ECO:0000256" key="1">
    <source>
        <dbReference type="ARBA" id="ARBA00008645"/>
    </source>
</evidence>
<dbReference type="SUPFAM" id="SSF50370">
    <property type="entry name" value="Ricin B-like lectins"/>
    <property type="match status" value="1"/>
</dbReference>
<dbReference type="Proteomes" id="UP000184111">
    <property type="component" value="Unassembled WGS sequence"/>
</dbReference>
<dbReference type="InterPro" id="IPR029058">
    <property type="entry name" value="AB_hydrolase_fold"/>
</dbReference>
<dbReference type="AlphaFoldDB" id="A0A1M7QDV0"/>
<evidence type="ECO:0000256" key="3">
    <source>
        <dbReference type="SAM" id="MobiDB-lite"/>
    </source>
</evidence>
<keyword evidence="2" id="KW-0378">Hydrolase</keyword>
<dbReference type="GO" id="GO:0052689">
    <property type="term" value="F:carboxylic ester hydrolase activity"/>
    <property type="evidence" value="ECO:0007669"/>
    <property type="project" value="UniProtKB-ARBA"/>
</dbReference>
<dbReference type="GO" id="GO:0030246">
    <property type="term" value="F:carbohydrate binding"/>
    <property type="evidence" value="ECO:0007669"/>
    <property type="project" value="UniProtKB-KW"/>
</dbReference>
<proteinExistence type="inferred from homology"/>
<feature type="region of interest" description="Disordered" evidence="3">
    <location>
        <begin position="55"/>
        <end position="76"/>
    </location>
</feature>
<dbReference type="Gene3D" id="3.40.50.1820">
    <property type="entry name" value="alpha/beta hydrolase"/>
    <property type="match status" value="1"/>
</dbReference>
<keyword evidence="5" id="KW-0430">Lectin</keyword>
<dbReference type="Pfam" id="PF00652">
    <property type="entry name" value="Ricin_B_lectin"/>
    <property type="match status" value="1"/>
</dbReference>
<comment type="similarity">
    <text evidence="1">Belongs to the AB hydrolase superfamily.</text>
</comment>
<dbReference type="SUPFAM" id="SSF53474">
    <property type="entry name" value="alpha/beta-Hydrolases"/>
    <property type="match status" value="1"/>
</dbReference>
<feature type="region of interest" description="Disordered" evidence="3">
    <location>
        <begin position="323"/>
        <end position="349"/>
    </location>
</feature>
<protein>
    <submittedName>
        <fullName evidence="5">Ricin-type beta-trefoil lectin domain-containing protein</fullName>
    </submittedName>
</protein>
<keyword evidence="6" id="KW-1185">Reference proteome</keyword>
<dbReference type="PANTHER" id="PTHR22946">
    <property type="entry name" value="DIENELACTONE HYDROLASE DOMAIN-CONTAINING PROTEIN-RELATED"/>
    <property type="match status" value="1"/>
</dbReference>
<dbReference type="STRING" id="310782.SAMN05216499_13261"/>
<dbReference type="EMBL" id="FRBI01000032">
    <property type="protein sequence ID" value="SHN28762.1"/>
    <property type="molecule type" value="Genomic_DNA"/>
</dbReference>
<feature type="domain" description="Ricin B lectin" evidence="4">
    <location>
        <begin position="345"/>
        <end position="474"/>
    </location>
</feature>
<accession>A0A1M7QDV0</accession>
<dbReference type="PANTHER" id="PTHR22946:SF9">
    <property type="entry name" value="POLYKETIDE TRANSFERASE AF380"/>
    <property type="match status" value="1"/>
</dbReference>
<dbReference type="Pfam" id="PF12740">
    <property type="entry name" value="PETase"/>
    <property type="match status" value="1"/>
</dbReference>
<evidence type="ECO:0000313" key="5">
    <source>
        <dbReference type="EMBL" id="SHN28762.1"/>
    </source>
</evidence>
<reference evidence="5 6" key="1">
    <citation type="submission" date="2016-11" db="EMBL/GenBank/DDBJ databases">
        <authorList>
            <person name="Jaros S."/>
            <person name="Januszkiewicz K."/>
            <person name="Wedrychowicz H."/>
        </authorList>
    </citation>
    <scope>NUCLEOTIDE SEQUENCE [LARGE SCALE GENOMIC DNA]</scope>
    <source>
        <strain evidence="5 6">CGMCC 4.2025</strain>
    </source>
</reference>
<organism evidence="5 6">
    <name type="scientific">Actinacidiphila paucisporea</name>
    <dbReference type="NCBI Taxonomy" id="310782"/>
    <lineage>
        <taxon>Bacteria</taxon>
        <taxon>Bacillati</taxon>
        <taxon>Actinomycetota</taxon>
        <taxon>Actinomycetes</taxon>
        <taxon>Kitasatosporales</taxon>
        <taxon>Streptomycetaceae</taxon>
        <taxon>Actinacidiphila</taxon>
    </lineage>
</organism>
<evidence type="ECO:0000313" key="6">
    <source>
        <dbReference type="Proteomes" id="UP000184111"/>
    </source>
</evidence>
<dbReference type="SMART" id="SM00458">
    <property type="entry name" value="RICIN"/>
    <property type="match status" value="1"/>
</dbReference>
<dbReference type="InterPro" id="IPR000772">
    <property type="entry name" value="Ricin_B_lectin"/>
</dbReference>
<dbReference type="InterPro" id="IPR041127">
    <property type="entry name" value="PET_hydrolase/cutinase-like"/>
</dbReference>
<evidence type="ECO:0000259" key="4">
    <source>
        <dbReference type="SMART" id="SM00458"/>
    </source>
</evidence>
<gene>
    <name evidence="5" type="ORF">SAMN05216499_13261</name>
</gene>
<dbReference type="Gene3D" id="2.80.10.50">
    <property type="match status" value="2"/>
</dbReference>
<dbReference type="InterPro" id="IPR050261">
    <property type="entry name" value="FrsA_esterase"/>
</dbReference>
<dbReference type="InterPro" id="IPR035992">
    <property type="entry name" value="Ricin_B-like_lectins"/>
</dbReference>
<dbReference type="PROSITE" id="PS50231">
    <property type="entry name" value="RICIN_B_LECTIN"/>
    <property type="match status" value="1"/>
</dbReference>
<feature type="compositionally biased region" description="Pro residues" evidence="3">
    <location>
        <begin position="323"/>
        <end position="333"/>
    </location>
</feature>
<feature type="compositionally biased region" description="Low complexity" evidence="3">
    <location>
        <begin position="334"/>
        <end position="347"/>
    </location>
</feature>